<organism evidence="5 6">
    <name type="scientific">Kaistella carnis</name>
    <dbReference type="NCBI Taxonomy" id="1241979"/>
    <lineage>
        <taxon>Bacteria</taxon>
        <taxon>Pseudomonadati</taxon>
        <taxon>Bacteroidota</taxon>
        <taxon>Flavobacteriia</taxon>
        <taxon>Flavobacteriales</taxon>
        <taxon>Weeksellaceae</taxon>
        <taxon>Chryseobacterium group</taxon>
        <taxon>Kaistella</taxon>
    </lineage>
</organism>
<dbReference type="Pfam" id="PF17210">
    <property type="entry name" value="SdrD_B"/>
    <property type="match status" value="1"/>
</dbReference>
<dbReference type="OrthoDB" id="643861at2"/>
<evidence type="ECO:0000313" key="5">
    <source>
        <dbReference type="EMBL" id="AZI33125.1"/>
    </source>
</evidence>
<dbReference type="Proteomes" id="UP000270185">
    <property type="component" value="Chromosome"/>
</dbReference>
<dbReference type="SUPFAM" id="SSF49478">
    <property type="entry name" value="Cna protein B-type domain"/>
    <property type="match status" value="1"/>
</dbReference>
<dbReference type="Gene3D" id="2.60.40.10">
    <property type="entry name" value="Immunoglobulins"/>
    <property type="match status" value="1"/>
</dbReference>
<dbReference type="AlphaFoldDB" id="A0A3G8XI06"/>
<evidence type="ECO:0000256" key="1">
    <source>
        <dbReference type="ARBA" id="ARBA00004613"/>
    </source>
</evidence>
<dbReference type="InterPro" id="IPR033764">
    <property type="entry name" value="Sdr_B"/>
</dbReference>
<protein>
    <recommendedName>
        <fullName evidence="4">SD-repeat containing protein B domain-containing protein</fullName>
    </recommendedName>
</protein>
<sequence length="600" mass="64036">MIKKTFLLGIFLLSILGFSQVAVTNIYTDFNNFWKSGTSAINPVNPNNSHNLLGFTWNGITYSTGVDNSVLTSNGISFQPNIFKAFPTSYTQSLISPSYIGVGKNFGGSGNVMQVPVENDLAKYLTDGQNGLDLGTGVFNFPSSGNIAYDITSINPLSIGDGTPDVLITQIGDISSVLDKYYFVDSMGNLVGNIYSVDFGTVPAVGNADWKFYNTNSSPPTYNAGVSNNPTRKLRLLAFDWSELGLNVSNISQVRKLVQIFSGQSDAAFIAFNTSSIVLKTTVSGTVFNDNNAGTPNGNRYVGAKVLLRDALGNTVNTLTTDSSGNYSFPNISGGTYTVELTTPAGFFVVGNAQGNTNNVLPITVGSNPVTGNNFGINQPPKAFDDNVSAQFNTPVSFNISTNDVDPNNGAVVPNTINLILPPGATNYVLSLDGLIKSFTMPGQGSYSVNSAGVFTFTPDSGFTGTPTSVKYTIRDTANLLSNEGIIFIKVEDFCYRPSATTGTTLDTKHGITSLGRAGSQNADNWPMVRKGAWTALESKTKGFVVNRIPTTAKVNAIANPIEGMMVYDEEANCLKIYTTTDDSATFSWKCLTKQTCPTN</sequence>
<comment type="subcellular location">
    <subcellularLocation>
        <location evidence="1">Secreted</location>
    </subcellularLocation>
</comment>
<dbReference type="GO" id="GO:0005576">
    <property type="term" value="C:extracellular region"/>
    <property type="evidence" value="ECO:0007669"/>
    <property type="project" value="UniProtKB-SubCell"/>
</dbReference>
<dbReference type="KEGG" id="ccas:EIB73_08030"/>
<evidence type="ECO:0000256" key="3">
    <source>
        <dbReference type="ARBA" id="ARBA00022729"/>
    </source>
</evidence>
<evidence type="ECO:0000256" key="2">
    <source>
        <dbReference type="ARBA" id="ARBA00022525"/>
    </source>
</evidence>
<proteinExistence type="predicted"/>
<feature type="domain" description="SD-repeat containing protein B" evidence="4">
    <location>
        <begin position="286"/>
        <end position="359"/>
    </location>
</feature>
<dbReference type="EMBL" id="CP034159">
    <property type="protein sequence ID" value="AZI33125.1"/>
    <property type="molecule type" value="Genomic_DNA"/>
</dbReference>
<keyword evidence="2" id="KW-0964">Secreted</keyword>
<gene>
    <name evidence="5" type="ORF">EIB73_08030</name>
</gene>
<evidence type="ECO:0000313" key="6">
    <source>
        <dbReference type="Proteomes" id="UP000270185"/>
    </source>
</evidence>
<keyword evidence="3" id="KW-0732">Signal</keyword>
<dbReference type="Pfam" id="PF17963">
    <property type="entry name" value="Big_9"/>
    <property type="match status" value="1"/>
</dbReference>
<reference evidence="6" key="1">
    <citation type="submission" date="2018-11" db="EMBL/GenBank/DDBJ databases">
        <title>Proposal to divide the Flavobacteriaceae and reorganize its genera based on Amino Acid Identity values calculated from whole genome sequences.</title>
        <authorList>
            <person name="Nicholson A.C."/>
            <person name="Gulvik C.A."/>
            <person name="Whitney A.M."/>
            <person name="Humrighouse B.W."/>
            <person name="Bell M."/>
            <person name="Holmes B."/>
            <person name="Steigerwalt A.G."/>
            <person name="Villarma A."/>
            <person name="Sheth M."/>
            <person name="Batra D."/>
            <person name="Pryor J."/>
            <person name="Bernardet J.-F."/>
            <person name="Hugo C."/>
            <person name="Kampfer P."/>
            <person name="Newman J.D."/>
            <person name="McQuiston J.R."/>
        </authorList>
    </citation>
    <scope>NUCLEOTIDE SEQUENCE [LARGE SCALE GENOMIC DNA]</scope>
    <source>
        <strain evidence="6">G0081</strain>
    </source>
</reference>
<keyword evidence="6" id="KW-1185">Reference proteome</keyword>
<accession>A0A3G8XI06</accession>
<evidence type="ECO:0000259" key="4">
    <source>
        <dbReference type="Pfam" id="PF17210"/>
    </source>
</evidence>
<dbReference type="RefSeq" id="WP_125024301.1">
    <property type="nucleotide sequence ID" value="NZ_CP034159.1"/>
</dbReference>
<name>A0A3G8XI06_9FLAO</name>
<dbReference type="InterPro" id="IPR013783">
    <property type="entry name" value="Ig-like_fold"/>
</dbReference>